<dbReference type="AlphaFoldDB" id="A0A9W4MFI1"/>
<name>A0A9W4MFI1_9ACTN</name>
<feature type="region of interest" description="Disordered" evidence="1">
    <location>
        <begin position="1"/>
        <end position="173"/>
    </location>
</feature>
<protein>
    <submittedName>
        <fullName evidence="2">Uncharacterized protein</fullName>
    </submittedName>
</protein>
<accession>A0A9W4MFI1</accession>
<feature type="compositionally biased region" description="Basic residues" evidence="1">
    <location>
        <begin position="131"/>
        <end position="153"/>
    </location>
</feature>
<organism evidence="2 3">
    <name type="scientific">Actinacidiphila bryophytorum</name>
    <dbReference type="NCBI Taxonomy" id="1436133"/>
    <lineage>
        <taxon>Bacteria</taxon>
        <taxon>Bacillati</taxon>
        <taxon>Actinomycetota</taxon>
        <taxon>Actinomycetes</taxon>
        <taxon>Kitasatosporales</taxon>
        <taxon>Streptomycetaceae</taxon>
        <taxon>Actinacidiphila</taxon>
    </lineage>
</organism>
<dbReference type="EMBL" id="CAJVAX010000019">
    <property type="protein sequence ID" value="CAG7652089.1"/>
    <property type="molecule type" value="Genomic_DNA"/>
</dbReference>
<gene>
    <name evidence="2" type="ORF">SBRY_50785</name>
</gene>
<sequence>MSRAVSPGALWRRYGYAGRARGTGGTGERREQRPDPGADAVRPHVPGTAGHRRGDRRRDRPRQRPRHPPAPRRRRPVAATAAGRLRPRAGRVHRLLRPRAARTRPAPGPGPRRADRDGLHPPADPPAARHDRPRRRLPPAAHPRRGTRRRTLRARAPALPAPVPSPGIRHSMLPLRHPNVDAVQCLAGQSSSPGANVTGVIRPGRGN</sequence>
<evidence type="ECO:0000313" key="2">
    <source>
        <dbReference type="EMBL" id="CAG7652089.1"/>
    </source>
</evidence>
<reference evidence="2" key="1">
    <citation type="submission" date="2021-06" db="EMBL/GenBank/DDBJ databases">
        <authorList>
            <person name="Arsene-Ploetze F."/>
        </authorList>
    </citation>
    <scope>NUCLEOTIDE SEQUENCE</scope>
    <source>
        <strain evidence="2">SBRY1</strain>
    </source>
</reference>
<evidence type="ECO:0000256" key="1">
    <source>
        <dbReference type="SAM" id="MobiDB-lite"/>
    </source>
</evidence>
<evidence type="ECO:0000313" key="3">
    <source>
        <dbReference type="Proteomes" id="UP001153328"/>
    </source>
</evidence>
<keyword evidence="3" id="KW-1185">Reference proteome</keyword>
<comment type="caution">
    <text evidence="2">The sequence shown here is derived from an EMBL/GenBank/DDBJ whole genome shotgun (WGS) entry which is preliminary data.</text>
</comment>
<proteinExistence type="predicted"/>
<feature type="region of interest" description="Disordered" evidence="1">
    <location>
        <begin position="187"/>
        <end position="207"/>
    </location>
</feature>
<feature type="compositionally biased region" description="Basic residues" evidence="1">
    <location>
        <begin position="50"/>
        <end position="76"/>
    </location>
</feature>
<feature type="compositionally biased region" description="Basic residues" evidence="1">
    <location>
        <begin position="85"/>
        <end position="102"/>
    </location>
</feature>
<feature type="compositionally biased region" description="Basic and acidic residues" evidence="1">
    <location>
        <begin position="27"/>
        <end position="36"/>
    </location>
</feature>
<dbReference type="Proteomes" id="UP001153328">
    <property type="component" value="Unassembled WGS sequence"/>
</dbReference>